<reference evidence="5" key="1">
    <citation type="submission" date="2017-06" db="EMBL/GenBank/DDBJ databases">
        <authorList>
            <person name="Varghese N."/>
            <person name="Submissions S."/>
        </authorList>
    </citation>
    <scope>NUCLEOTIDE SEQUENCE [LARGE SCALE GENOMIC DNA]</scope>
    <source>
        <strain evidence="5">DSM 22348</strain>
    </source>
</reference>
<dbReference type="AlphaFoldDB" id="A0A239EBW7"/>
<dbReference type="Proteomes" id="UP000198407">
    <property type="component" value="Unassembled WGS sequence"/>
</dbReference>
<dbReference type="InterPro" id="IPR036514">
    <property type="entry name" value="SGNH_hydro_sf"/>
</dbReference>
<proteinExistence type="predicted"/>
<keyword evidence="1" id="KW-0732">Signal</keyword>
<feature type="domain" description="Peptidoglycan O-acetylesterase N-terminal" evidence="3">
    <location>
        <begin position="73"/>
        <end position="190"/>
    </location>
</feature>
<accession>A0A239EBW7</accession>
<dbReference type="RefSeq" id="WP_042123634.1">
    <property type="nucleotide sequence ID" value="NZ_FZOL01000007.1"/>
</dbReference>
<dbReference type="PANTHER" id="PTHR30383:SF29">
    <property type="entry name" value="SGNH HYDROLASE-TYPE ESTERASE DOMAIN-CONTAINING PROTEIN"/>
    <property type="match status" value="1"/>
</dbReference>
<dbReference type="OrthoDB" id="7985403at2"/>
<evidence type="ECO:0000256" key="1">
    <source>
        <dbReference type="SAM" id="SignalP"/>
    </source>
</evidence>
<dbReference type="GO" id="GO:0016788">
    <property type="term" value="F:hydrolase activity, acting on ester bonds"/>
    <property type="evidence" value="ECO:0007669"/>
    <property type="project" value="UniProtKB-ARBA"/>
</dbReference>
<dbReference type="InterPro" id="IPR055041">
    <property type="entry name" value="Ape1_N"/>
</dbReference>
<dbReference type="SUPFAM" id="SSF52266">
    <property type="entry name" value="SGNH hydrolase"/>
    <property type="match status" value="1"/>
</dbReference>
<dbReference type="InterPro" id="IPR013830">
    <property type="entry name" value="SGNH_hydro"/>
</dbReference>
<feature type="domain" description="SGNH hydrolase-type esterase" evidence="2">
    <location>
        <begin position="212"/>
        <end position="366"/>
    </location>
</feature>
<evidence type="ECO:0000313" key="4">
    <source>
        <dbReference type="EMBL" id="SNS42250.1"/>
    </source>
</evidence>
<feature type="signal peptide" evidence="1">
    <location>
        <begin position="1"/>
        <end position="21"/>
    </location>
</feature>
<dbReference type="CDD" id="cd01825">
    <property type="entry name" value="SGNH_hydrolase_peri1"/>
    <property type="match status" value="1"/>
</dbReference>
<organism evidence="4 5">
    <name type="scientific">Pseudomonas japonica</name>
    <dbReference type="NCBI Taxonomy" id="256466"/>
    <lineage>
        <taxon>Bacteria</taxon>
        <taxon>Pseudomonadati</taxon>
        <taxon>Pseudomonadota</taxon>
        <taxon>Gammaproteobacteria</taxon>
        <taxon>Pseudomonadales</taxon>
        <taxon>Pseudomonadaceae</taxon>
        <taxon>Pseudomonas</taxon>
    </lineage>
</organism>
<dbReference type="PANTHER" id="PTHR30383">
    <property type="entry name" value="THIOESTERASE 1/PROTEASE 1/LYSOPHOSPHOLIPASE L1"/>
    <property type="match status" value="1"/>
</dbReference>
<evidence type="ECO:0000313" key="5">
    <source>
        <dbReference type="Proteomes" id="UP000198407"/>
    </source>
</evidence>
<keyword evidence="5" id="KW-1185">Reference proteome</keyword>
<protein>
    <submittedName>
        <fullName evidence="4">Lysophospholipase L1</fullName>
    </submittedName>
</protein>
<feature type="chain" id="PRO_5011305034" evidence="1">
    <location>
        <begin position="22"/>
        <end position="382"/>
    </location>
</feature>
<dbReference type="Pfam" id="PF13472">
    <property type="entry name" value="Lipase_GDSL_2"/>
    <property type="match status" value="1"/>
</dbReference>
<name>A0A239EBW7_9PSED</name>
<dbReference type="STRING" id="1215104.GCA_000730585_03529"/>
<dbReference type="InterPro" id="IPR051532">
    <property type="entry name" value="Ester_Hydrolysis_Enzymes"/>
</dbReference>
<dbReference type="EMBL" id="FZOL01000007">
    <property type="protein sequence ID" value="SNS42250.1"/>
    <property type="molecule type" value="Genomic_DNA"/>
</dbReference>
<dbReference type="Pfam" id="PF22753">
    <property type="entry name" value="Ape1_N"/>
    <property type="match status" value="1"/>
</dbReference>
<gene>
    <name evidence="4" type="ORF">SAMN05444352_107207</name>
</gene>
<dbReference type="Gene3D" id="3.40.50.1110">
    <property type="entry name" value="SGNH hydrolase"/>
    <property type="match status" value="1"/>
</dbReference>
<evidence type="ECO:0000259" key="2">
    <source>
        <dbReference type="Pfam" id="PF13472"/>
    </source>
</evidence>
<dbReference type="Gene3D" id="2.60.120.1360">
    <property type="match status" value="1"/>
</dbReference>
<sequence>MRRLLSLLLLACLLPVGGAQAISRDGNLGLFAGKLRMAARAPVNVVQLGDSHTAADLFSAELRRLLQKEHGDGGIGLISAVPVAGTRYEQVVLKAAEAQWKQLSARNQQSEQFPLGGYLALPQVEKATVRIEARQPDEQRYRVSALYQAQRHASLEARDGQNPDRRVMLAATAGQWRFSPLLNNARLPLQLSVEAPAGLALGGWYVQGQQNAGVTLSALGINGAQLTVTDKWQAGWQETLKALRPDLLILEYGTNEAFDPRFDPLQYREQLTRIVGDLRRQLPRALIVLLGPPDSIRQRTAQGCAARVPQGLAGIIEAQREVAKANSGLFWDWQGFMGGPCSIEQWQAGGLARGDLIHLTAEGYRRSAGGFHEFLRKALGLR</sequence>
<evidence type="ECO:0000259" key="3">
    <source>
        <dbReference type="Pfam" id="PF22753"/>
    </source>
</evidence>